<dbReference type="CDD" id="cd02440">
    <property type="entry name" value="AdoMet_MTases"/>
    <property type="match status" value="1"/>
</dbReference>
<organism evidence="2">
    <name type="scientific">marine metagenome</name>
    <dbReference type="NCBI Taxonomy" id="408172"/>
    <lineage>
        <taxon>unclassified sequences</taxon>
        <taxon>metagenomes</taxon>
        <taxon>ecological metagenomes</taxon>
    </lineage>
</organism>
<dbReference type="EMBL" id="UINC01100807">
    <property type="protein sequence ID" value="SVC61148.1"/>
    <property type="molecule type" value="Genomic_DNA"/>
</dbReference>
<sequence>MKEEDAAQPVDSNEPINRYRFISQFIEKTDNVLDLACGKGAGTDIISDYAKEVSGIDYDKKYIIDAKLKFSKPNLKFILGSDELLEGFEEQFDKVISTHTMEHVSDDKLFLKRIRNSLKRNGKLILEVPRLYPYPIGKPLWPHHKREYEKNSLEKLIQKVGFEIEAAFGGNRRDYVDVNDARDAFLYVCKKIS</sequence>
<reference evidence="2" key="1">
    <citation type="submission" date="2018-05" db="EMBL/GenBank/DDBJ databases">
        <authorList>
            <person name="Lanie J.A."/>
            <person name="Ng W.-L."/>
            <person name="Kazmierczak K.M."/>
            <person name="Andrzejewski T.M."/>
            <person name="Davidsen T.M."/>
            <person name="Wayne K.J."/>
            <person name="Tettelin H."/>
            <person name="Glass J.I."/>
            <person name="Rusch D."/>
            <person name="Podicherti R."/>
            <person name="Tsui H.-C.T."/>
            <person name="Winkler M.E."/>
        </authorList>
    </citation>
    <scope>NUCLEOTIDE SEQUENCE</scope>
</reference>
<dbReference type="PANTHER" id="PTHR43861">
    <property type="entry name" value="TRANS-ACONITATE 2-METHYLTRANSFERASE-RELATED"/>
    <property type="match status" value="1"/>
</dbReference>
<dbReference type="InterPro" id="IPR029063">
    <property type="entry name" value="SAM-dependent_MTases_sf"/>
</dbReference>
<evidence type="ECO:0000313" key="2">
    <source>
        <dbReference type="EMBL" id="SVC61148.1"/>
    </source>
</evidence>
<dbReference type="GO" id="GO:0008757">
    <property type="term" value="F:S-adenosylmethionine-dependent methyltransferase activity"/>
    <property type="evidence" value="ECO:0007669"/>
    <property type="project" value="InterPro"/>
</dbReference>
<proteinExistence type="predicted"/>
<dbReference type="AlphaFoldDB" id="A0A382NKY0"/>
<gene>
    <name evidence="2" type="ORF">METZ01_LOCUS314002</name>
</gene>
<dbReference type="SUPFAM" id="SSF53335">
    <property type="entry name" value="S-adenosyl-L-methionine-dependent methyltransferases"/>
    <property type="match status" value="1"/>
</dbReference>
<dbReference type="Pfam" id="PF08241">
    <property type="entry name" value="Methyltransf_11"/>
    <property type="match status" value="1"/>
</dbReference>
<dbReference type="InterPro" id="IPR013216">
    <property type="entry name" value="Methyltransf_11"/>
</dbReference>
<dbReference type="Gene3D" id="3.40.50.150">
    <property type="entry name" value="Vaccinia Virus protein VP39"/>
    <property type="match status" value="1"/>
</dbReference>
<feature type="domain" description="Methyltransferase type 11" evidence="1">
    <location>
        <begin position="33"/>
        <end position="126"/>
    </location>
</feature>
<name>A0A382NKY0_9ZZZZ</name>
<accession>A0A382NKY0</accession>
<evidence type="ECO:0000259" key="1">
    <source>
        <dbReference type="Pfam" id="PF08241"/>
    </source>
</evidence>
<protein>
    <recommendedName>
        <fullName evidence="1">Methyltransferase type 11 domain-containing protein</fullName>
    </recommendedName>
</protein>